<reference evidence="1 2" key="1">
    <citation type="submission" date="2017-09" db="EMBL/GenBank/DDBJ databases">
        <authorList>
            <person name="Ehlers B."/>
            <person name="Leendertz F.H."/>
        </authorList>
    </citation>
    <scope>NUCLEOTIDE SEQUENCE [LARGE SCALE GENOMIC DNA]</scope>
    <source>
        <strain evidence="1 2">USBA 140</strain>
    </source>
</reference>
<dbReference type="AlphaFoldDB" id="A0A286G6Q1"/>
<dbReference type="EMBL" id="OCNJ01000001">
    <property type="protein sequence ID" value="SOD90799.1"/>
    <property type="molecule type" value="Genomic_DNA"/>
</dbReference>
<keyword evidence="2" id="KW-1185">Reference proteome</keyword>
<organism evidence="1 2">
    <name type="scientific">Caenispirillum bisanense</name>
    <dbReference type="NCBI Taxonomy" id="414052"/>
    <lineage>
        <taxon>Bacteria</taxon>
        <taxon>Pseudomonadati</taxon>
        <taxon>Pseudomonadota</taxon>
        <taxon>Alphaproteobacteria</taxon>
        <taxon>Rhodospirillales</taxon>
        <taxon>Novispirillaceae</taxon>
        <taxon>Caenispirillum</taxon>
    </lineage>
</organism>
<accession>A0A286G6Q1</accession>
<evidence type="ECO:0000313" key="1">
    <source>
        <dbReference type="EMBL" id="SOD90799.1"/>
    </source>
</evidence>
<name>A0A286G6Q1_9PROT</name>
<dbReference type="Proteomes" id="UP000219621">
    <property type="component" value="Unassembled WGS sequence"/>
</dbReference>
<evidence type="ECO:0000313" key="2">
    <source>
        <dbReference type="Proteomes" id="UP000219621"/>
    </source>
</evidence>
<sequence>MGSQPDTSAVVADFLADAKRLEGRLSWKPKSTRGDYVWTSHLVVVLSGRHRAADLHLTAHLTREPRKYGFTLIWRGAKILRLDVEPGATHFNISTKTSVSGTHWQRWPDDEAEPDLRALDHRGWLTAFCGRANIAFEPDQYKAPPFKTYQYEMPL</sequence>
<protein>
    <submittedName>
        <fullName evidence="1">Uncharacterized protein</fullName>
    </submittedName>
</protein>
<proteinExistence type="predicted"/>
<gene>
    <name evidence="1" type="ORF">SAMN05421508_101664</name>
</gene>